<reference evidence="2" key="1">
    <citation type="journal article" date="2015" name="PLoS Genet.">
        <title>The dynamic genome and transcriptome of the human fungal pathogen Blastomyces and close relative Emmonsia.</title>
        <authorList>
            <person name="Munoz J.F."/>
            <person name="Gauthier G.M."/>
            <person name="Desjardins C.A."/>
            <person name="Gallo J.E."/>
            <person name="Holder J."/>
            <person name="Sullivan T.D."/>
            <person name="Marty A.J."/>
            <person name="Carmen J.C."/>
            <person name="Chen Z."/>
            <person name="Ding L."/>
            <person name="Gujja S."/>
            <person name="Magrini V."/>
            <person name="Misas E."/>
            <person name="Mitreva M."/>
            <person name="Priest M."/>
            <person name="Saif S."/>
            <person name="Whiston E.A."/>
            <person name="Young S."/>
            <person name="Zeng Q."/>
            <person name="Goldman W.E."/>
            <person name="Mardis E.R."/>
            <person name="Taylor J.W."/>
            <person name="McEwen J.G."/>
            <person name="Clay O.K."/>
            <person name="Klein B.S."/>
            <person name="Cuomo C.A."/>
        </authorList>
    </citation>
    <scope>NUCLEOTIDE SEQUENCE [LARGE SCALE GENOMIC DNA]</scope>
    <source>
        <strain evidence="2">UAMH 3008</strain>
    </source>
</reference>
<dbReference type="VEuPathDB" id="FungiDB:EMCG_04711"/>
<comment type="caution">
    <text evidence="1">The sequence shown here is derived from an EMBL/GenBank/DDBJ whole genome shotgun (WGS) entry which is preliminary data.</text>
</comment>
<evidence type="ECO:0000313" key="2">
    <source>
        <dbReference type="Proteomes" id="UP000034164"/>
    </source>
</evidence>
<dbReference type="AlphaFoldDB" id="A0A0G2HSB8"/>
<proteinExistence type="predicted"/>
<protein>
    <submittedName>
        <fullName evidence="1">Uncharacterized protein</fullName>
    </submittedName>
</protein>
<accession>A0A0G2HSB8</accession>
<evidence type="ECO:0000313" key="1">
    <source>
        <dbReference type="EMBL" id="KKZ60610.1"/>
    </source>
</evidence>
<dbReference type="Proteomes" id="UP000034164">
    <property type="component" value="Unassembled WGS sequence"/>
</dbReference>
<gene>
    <name evidence="1" type="ORF">EMCG_04711</name>
</gene>
<sequence>MKVFPRLCKCLYRTLLAKLGYRIKRVRETTPTTKLLQEKPFLNCTFANLAGTSTRDEGPTHKPGSKVEMTLGQACVERRSVHGVKAGLGPGGVFIKLPAEWRPVSKRIRKYKILTISQVMARPAHFE</sequence>
<organism evidence="1 2">
    <name type="scientific">[Emmonsia] crescens</name>
    <dbReference type="NCBI Taxonomy" id="73230"/>
    <lineage>
        <taxon>Eukaryota</taxon>
        <taxon>Fungi</taxon>
        <taxon>Dikarya</taxon>
        <taxon>Ascomycota</taxon>
        <taxon>Pezizomycotina</taxon>
        <taxon>Eurotiomycetes</taxon>
        <taxon>Eurotiomycetidae</taxon>
        <taxon>Onygenales</taxon>
        <taxon>Ajellomycetaceae</taxon>
        <taxon>Emergomyces</taxon>
    </lineage>
</organism>
<dbReference type="EMBL" id="LCZI01001520">
    <property type="protein sequence ID" value="KKZ60610.1"/>
    <property type="molecule type" value="Genomic_DNA"/>
</dbReference>
<name>A0A0G2HSB8_9EURO</name>